<dbReference type="Pfam" id="PF07565">
    <property type="entry name" value="Band_3_cyto"/>
    <property type="match status" value="2"/>
</dbReference>
<feature type="transmembrane region" description="Helical" evidence="9">
    <location>
        <begin position="916"/>
        <end position="942"/>
    </location>
</feature>
<dbReference type="GO" id="GO:0046541">
    <property type="term" value="P:saliva secretion"/>
    <property type="evidence" value="ECO:0007669"/>
    <property type="project" value="Ensembl"/>
</dbReference>
<gene>
    <name evidence="13" type="primary">SLC4A9</name>
</gene>
<feature type="region of interest" description="Disordered" evidence="10">
    <location>
        <begin position="348"/>
        <end position="396"/>
    </location>
</feature>
<dbReference type="InterPro" id="IPR016152">
    <property type="entry name" value="PTrfase/Anion_transptr"/>
</dbReference>
<feature type="transmembrane region" description="Helical" evidence="9">
    <location>
        <begin position="768"/>
        <end position="793"/>
    </location>
</feature>
<evidence type="ECO:0000256" key="10">
    <source>
        <dbReference type="SAM" id="MobiDB-lite"/>
    </source>
</evidence>
<dbReference type="GeneTree" id="ENSGT00940000160970"/>
<organism evidence="13 14">
    <name type="scientific">Serinus canaria</name>
    <name type="common">Island canary</name>
    <name type="synonym">Fringilla canaria</name>
    <dbReference type="NCBI Taxonomy" id="9135"/>
    <lineage>
        <taxon>Eukaryota</taxon>
        <taxon>Metazoa</taxon>
        <taxon>Chordata</taxon>
        <taxon>Craniata</taxon>
        <taxon>Vertebrata</taxon>
        <taxon>Euteleostomi</taxon>
        <taxon>Archelosauria</taxon>
        <taxon>Archosauria</taxon>
        <taxon>Dinosauria</taxon>
        <taxon>Saurischia</taxon>
        <taxon>Theropoda</taxon>
        <taxon>Coelurosauria</taxon>
        <taxon>Aves</taxon>
        <taxon>Neognathae</taxon>
        <taxon>Neoaves</taxon>
        <taxon>Telluraves</taxon>
        <taxon>Australaves</taxon>
        <taxon>Passeriformes</taxon>
        <taxon>Passeroidea</taxon>
        <taxon>Fringillidae</taxon>
        <taxon>Carduelinae</taxon>
        <taxon>Serinus</taxon>
    </lineage>
</organism>
<dbReference type="Proteomes" id="UP000694409">
    <property type="component" value="Unassembled WGS sequence"/>
</dbReference>
<evidence type="ECO:0000313" key="13">
    <source>
        <dbReference type="Ensembl" id="ENSSCAP00000012131.1"/>
    </source>
</evidence>
<feature type="transmembrane region" description="Helical" evidence="9">
    <location>
        <begin position="829"/>
        <end position="848"/>
    </location>
</feature>
<keyword evidence="6 9" id="KW-1133">Transmembrane helix</keyword>
<dbReference type="PRINTS" id="PR01231">
    <property type="entry name" value="HCO3TRNSPORT"/>
</dbReference>
<keyword evidence="7 9" id="KW-0406">Ion transport</keyword>
<accession>A0A8C9N4Y1</accession>
<feature type="transmembrane region" description="Helical" evidence="9">
    <location>
        <begin position="543"/>
        <end position="561"/>
    </location>
</feature>
<keyword evidence="3 9" id="KW-0813">Transport</keyword>
<proteinExistence type="inferred from homology"/>
<sequence>MFWDACFGLGSCVLVCGQFNPAHSCYKVWDEWDPVSAGGELTLWLPLPAAMRAHMPGAGGTALRAADSCSQPRLECSNPEAPSQAFGCSIFPSSTATAARRTGAALQWEERGDVTCPLLFIQLNQLLSTPAGLEWREMARWIKFEEKVEDGGERWSAPHVPALPLHSLFQLRTCLQKGTMLLDLDATSFKEIIERDRPPGGAYRTALMSDSWVPGGAFCYSTAASLSFQLRNRFKKKVPPGAEAAHVAVGEVEFLEKPFTVFIRLKHGVSLGSLAEVSLPSRFLFILLGPPRVKAYHEVGRAMATLLTDELFRRVAWQAEHREDLMSGMEAFLDELIVLPPGKWDPGARIPPPSHLPAPRRRWAGGRESTPNPASPSAGSSGDRASPGHPRSGEELERTGRLFGGLLRDIRRKAPWYGSDFSDALHPQCLSAVLYIYLATVTNAITFGGMLGDATANMQGVLESFLGTAFAGFIFCLFSGQPLTILSSTGPVLVFERLLFSFSQDHSLDYLEFRLWIGLWVAFFGVVLVATEASHLVRYFTRFTEEGFCALISLIFIYDSLKKMLSLADAFPINWHYRLDNVTSYSCTCNLPWGEPKVSTCDPSSPPTLSLQPPATPAGLSRTQCLDQGGHLLGTSCQYVPDVTLVSFLLFGGTFLFCTALKRFRSSRYFPVGVRKLVSDFAVILAILVSCAVDALLGLETPKLLVPSELKPTNPARGWIIFPFGANPWWVCLLSAVPAVLVTILIFMDQQITAVILNRREYKLQKGAGFHLDLLCVSLLMVVTSVTGLPWYVSATVISLAHMDSLRKESATSAPGEHPEFLGIREQRLTGLAVFILMGVSVFMAPVLKHIPMPVLYGVFLHMGVTALNSIQVREGGLHWEGVLCFWLMDRVRLLLMPAKHQPDLAHLRHVPLRRVHLFTVIQLLCLALLWLLKSTVAAIIFPVMV</sequence>
<keyword evidence="5 9" id="KW-0812">Transmembrane</keyword>
<feature type="transmembrane region" description="Helical" evidence="9">
    <location>
        <begin position="643"/>
        <end position="661"/>
    </location>
</feature>
<evidence type="ECO:0000256" key="8">
    <source>
        <dbReference type="ARBA" id="ARBA00023136"/>
    </source>
</evidence>
<evidence type="ECO:0000259" key="11">
    <source>
        <dbReference type="Pfam" id="PF00955"/>
    </source>
</evidence>
<dbReference type="GO" id="GO:0016323">
    <property type="term" value="C:basolateral plasma membrane"/>
    <property type="evidence" value="ECO:0007669"/>
    <property type="project" value="Ensembl"/>
</dbReference>
<dbReference type="FunFam" id="1.10.287.570:FF:000001">
    <property type="entry name" value="Anion exchange protein"/>
    <property type="match status" value="1"/>
</dbReference>
<dbReference type="GO" id="GO:0045177">
    <property type="term" value="C:apical part of cell"/>
    <property type="evidence" value="ECO:0007669"/>
    <property type="project" value="Ensembl"/>
</dbReference>
<feature type="transmembrane region" description="Helical" evidence="9">
    <location>
        <begin position="432"/>
        <end position="452"/>
    </location>
</feature>
<evidence type="ECO:0000313" key="14">
    <source>
        <dbReference type="Proteomes" id="UP000694409"/>
    </source>
</evidence>
<keyword evidence="14" id="KW-1185">Reference proteome</keyword>
<reference evidence="13" key="2">
    <citation type="submission" date="2025-09" db="UniProtKB">
        <authorList>
            <consortium name="Ensembl"/>
        </authorList>
    </citation>
    <scope>IDENTIFICATION</scope>
</reference>
<evidence type="ECO:0000256" key="1">
    <source>
        <dbReference type="ARBA" id="ARBA00004651"/>
    </source>
</evidence>
<dbReference type="GO" id="GO:0140892">
    <property type="term" value="F:sodium,bicarbonate:chloride antiporter activity"/>
    <property type="evidence" value="ECO:0007669"/>
    <property type="project" value="Ensembl"/>
</dbReference>
<keyword evidence="4" id="KW-1003">Cell membrane</keyword>
<dbReference type="PANTHER" id="PTHR11453:SF52">
    <property type="entry name" value="ANION EXCHANGE PROTEIN 4"/>
    <property type="match status" value="1"/>
</dbReference>
<dbReference type="GO" id="GO:0051453">
    <property type="term" value="P:regulation of intracellular pH"/>
    <property type="evidence" value="ECO:0007669"/>
    <property type="project" value="TreeGrafter"/>
</dbReference>
<evidence type="ECO:0000256" key="6">
    <source>
        <dbReference type="ARBA" id="ARBA00022989"/>
    </source>
</evidence>
<comment type="subcellular location">
    <subcellularLocation>
        <location evidence="1">Cell membrane</location>
        <topology evidence="1">Multi-pass membrane protein</topology>
    </subcellularLocation>
    <subcellularLocation>
        <location evidence="9">Membrane</location>
        <topology evidence="9">Multi-pass membrane protein</topology>
    </subcellularLocation>
</comment>
<dbReference type="Gene3D" id="3.40.930.10">
    <property type="entry name" value="Mannitol-specific EII, Chain A"/>
    <property type="match status" value="2"/>
</dbReference>
<comment type="similarity">
    <text evidence="2 9">Belongs to the anion exchanger (TC 2.A.31) family.</text>
</comment>
<dbReference type="PANTHER" id="PTHR11453">
    <property type="entry name" value="ANION EXCHANGE PROTEIN"/>
    <property type="match status" value="1"/>
</dbReference>
<evidence type="ECO:0000256" key="9">
    <source>
        <dbReference type="RuleBase" id="RU362035"/>
    </source>
</evidence>
<feature type="transmembrane region" description="Helical" evidence="9">
    <location>
        <begin position="464"/>
        <end position="493"/>
    </location>
</feature>
<dbReference type="SUPFAM" id="SSF55804">
    <property type="entry name" value="Phoshotransferase/anion transport protein"/>
    <property type="match status" value="1"/>
</dbReference>
<evidence type="ECO:0000256" key="2">
    <source>
        <dbReference type="ARBA" id="ARBA00010993"/>
    </source>
</evidence>
<dbReference type="Pfam" id="PF00955">
    <property type="entry name" value="HCO3_cotransp"/>
    <property type="match status" value="1"/>
</dbReference>
<dbReference type="Ensembl" id="ENSSCAT00000013655.1">
    <property type="protein sequence ID" value="ENSSCAP00000012131.1"/>
    <property type="gene ID" value="ENSSCAG00000009029.1"/>
</dbReference>
<keyword evidence="8 9" id="KW-0472">Membrane</keyword>
<evidence type="ECO:0000256" key="3">
    <source>
        <dbReference type="ARBA" id="ARBA00022448"/>
    </source>
</evidence>
<dbReference type="InterPro" id="IPR013769">
    <property type="entry name" value="Band3_cytoplasmic_dom"/>
</dbReference>
<feature type="domain" description="Band 3 cytoplasmic" evidence="12">
    <location>
        <begin position="119"/>
        <end position="194"/>
    </location>
</feature>
<reference evidence="13" key="1">
    <citation type="submission" date="2025-08" db="UniProtKB">
        <authorList>
            <consortium name="Ensembl"/>
        </authorList>
    </citation>
    <scope>IDENTIFICATION</scope>
</reference>
<dbReference type="InterPro" id="IPR003020">
    <property type="entry name" value="HCO3_transpt_euk"/>
</dbReference>
<feature type="domain" description="Band 3 cytoplasmic" evidence="12">
    <location>
        <begin position="221"/>
        <end position="346"/>
    </location>
</feature>
<dbReference type="Gene3D" id="1.10.287.570">
    <property type="entry name" value="Helical hairpin bin"/>
    <property type="match status" value="1"/>
</dbReference>
<evidence type="ECO:0000256" key="7">
    <source>
        <dbReference type="ARBA" id="ARBA00023065"/>
    </source>
</evidence>
<feature type="domain" description="Bicarbonate transporter-like transmembrane" evidence="11">
    <location>
        <begin position="401"/>
        <end position="946"/>
    </location>
</feature>
<feature type="compositionally biased region" description="Low complexity" evidence="10">
    <location>
        <begin position="375"/>
        <end position="388"/>
    </location>
</feature>
<feature type="transmembrane region" description="Helical" evidence="9">
    <location>
        <begin position="681"/>
        <end position="699"/>
    </location>
</feature>
<evidence type="ECO:0000259" key="12">
    <source>
        <dbReference type="Pfam" id="PF07565"/>
    </source>
</evidence>
<feature type="transmembrane region" description="Helical" evidence="9">
    <location>
        <begin position="719"/>
        <end position="747"/>
    </location>
</feature>
<name>A0A8C9N4Y1_SERCA</name>
<evidence type="ECO:0000256" key="5">
    <source>
        <dbReference type="ARBA" id="ARBA00022692"/>
    </source>
</evidence>
<protein>
    <recommendedName>
        <fullName evidence="9">Anion exchange protein</fullName>
    </recommendedName>
</protein>
<dbReference type="OMA" id="GEMPPIT"/>
<dbReference type="NCBIfam" id="TIGR00834">
    <property type="entry name" value="ae"/>
    <property type="match status" value="1"/>
</dbReference>
<dbReference type="InterPro" id="IPR011531">
    <property type="entry name" value="HCO3_transpt-like_TM_dom"/>
</dbReference>
<evidence type="ECO:0000256" key="4">
    <source>
        <dbReference type="ARBA" id="ARBA00022475"/>
    </source>
</evidence>
<dbReference type="GO" id="GO:0008510">
    <property type="term" value="F:sodium:bicarbonate symporter activity"/>
    <property type="evidence" value="ECO:0007669"/>
    <property type="project" value="Ensembl"/>
</dbReference>
<feature type="transmembrane region" description="Helical" evidence="9">
    <location>
        <begin position="513"/>
        <end position="531"/>
    </location>
</feature>
<dbReference type="AlphaFoldDB" id="A0A8C9N4Y1"/>